<proteinExistence type="predicted"/>
<protein>
    <submittedName>
        <fullName evidence="1">Uncharacterized protein</fullName>
    </submittedName>
</protein>
<dbReference type="Proteomes" id="UP000006772">
    <property type="component" value="Unassembled WGS sequence"/>
</dbReference>
<sequence length="75" mass="8375">MRESIVMPEMAASVLCKFMERHYSGGLAAAAAIAALVPVRLRVWIGDAQRVEVESPGGWQVRCWMTISLWQSGRR</sequence>
<name>A0AAI9IEZ2_9BURK</name>
<accession>A0AAI9IEZ2</accession>
<dbReference type="AlphaFoldDB" id="A0AAI9IEZ2"/>
<gene>
    <name evidence="1" type="ORF">HFRIS_009934</name>
</gene>
<evidence type="ECO:0000313" key="2">
    <source>
        <dbReference type="Proteomes" id="UP000006772"/>
    </source>
</evidence>
<comment type="caution">
    <text evidence="1">The sequence shown here is derived from an EMBL/GenBank/DDBJ whole genome shotgun (WGS) entry which is preliminary data.</text>
</comment>
<organism evidence="1 2">
    <name type="scientific">Herbaspirillum frisingense GSF30</name>
    <dbReference type="NCBI Taxonomy" id="864073"/>
    <lineage>
        <taxon>Bacteria</taxon>
        <taxon>Pseudomonadati</taxon>
        <taxon>Pseudomonadota</taxon>
        <taxon>Betaproteobacteria</taxon>
        <taxon>Burkholderiales</taxon>
        <taxon>Oxalobacteraceae</taxon>
        <taxon>Herbaspirillum</taxon>
    </lineage>
</organism>
<reference evidence="1 2" key="1">
    <citation type="journal article" date="2013" name="Front. Microbiol.">
        <title>The genome of the endophytic bacterium H. frisingense GSF30(T) identifies diverse strategies in the Herbaspirillum genus to interact with plants.</title>
        <authorList>
            <person name="Straub D."/>
            <person name="Rothballer M."/>
            <person name="Hartmann A."/>
            <person name="Ludewig U."/>
        </authorList>
    </citation>
    <scope>NUCLEOTIDE SEQUENCE [LARGE SCALE GENOMIC DNA]</scope>
    <source>
        <strain evidence="1 2">GSF30</strain>
    </source>
</reference>
<evidence type="ECO:0000313" key="1">
    <source>
        <dbReference type="EMBL" id="EOA04923.1"/>
    </source>
</evidence>
<dbReference type="EMBL" id="AEEC02000011">
    <property type="protein sequence ID" value="EOA04923.1"/>
    <property type="molecule type" value="Genomic_DNA"/>
</dbReference>